<dbReference type="PANTHER" id="PTHR37610:SF40">
    <property type="entry name" value="OS01G0909600 PROTEIN"/>
    <property type="match status" value="1"/>
</dbReference>
<dbReference type="EMBL" id="LR721776">
    <property type="protein sequence ID" value="VVV70538.1"/>
    <property type="molecule type" value="Genomic_DNA"/>
</dbReference>
<dbReference type="InterPro" id="IPR029472">
    <property type="entry name" value="Copia-like_N"/>
</dbReference>
<feature type="compositionally biased region" description="Low complexity" evidence="1">
    <location>
        <begin position="1"/>
        <end position="12"/>
    </location>
</feature>
<evidence type="ECO:0000256" key="1">
    <source>
        <dbReference type="SAM" id="MobiDB-lite"/>
    </source>
</evidence>
<name>A0A5K0XYG3_9MAGN</name>
<evidence type="ECO:0000313" key="3">
    <source>
        <dbReference type="EMBL" id="VVV70538.1"/>
    </source>
</evidence>
<reference evidence="3" key="1">
    <citation type="submission" date="2019-09" db="EMBL/GenBank/DDBJ databases">
        <authorList>
            <person name="Zhang L."/>
        </authorList>
    </citation>
    <scope>NUCLEOTIDE SEQUENCE</scope>
</reference>
<gene>
    <name evidence="3" type="ORF">NYM_LOCUS7480</name>
</gene>
<feature type="region of interest" description="Disordered" evidence="1">
    <location>
        <begin position="1"/>
        <end position="21"/>
    </location>
</feature>
<sequence>MADSNQSSSSNSMKGTDDQGHGTLKITSILINDTYYLSWAKAARLFLSGRSKVGYINGRISPPLKTDPNYEDWESENDMVMAWLMDSVKEGFG</sequence>
<accession>A0A5K0XYG3</accession>
<protein>
    <recommendedName>
        <fullName evidence="2">Retrotransposon Copia-like N-terminal domain-containing protein</fullName>
    </recommendedName>
</protein>
<organism evidence="3">
    <name type="scientific">Nymphaea colorata</name>
    <name type="common">pocket water lily</name>
    <dbReference type="NCBI Taxonomy" id="210225"/>
    <lineage>
        <taxon>Eukaryota</taxon>
        <taxon>Viridiplantae</taxon>
        <taxon>Streptophyta</taxon>
        <taxon>Embryophyta</taxon>
        <taxon>Tracheophyta</taxon>
        <taxon>Spermatophyta</taxon>
        <taxon>Magnoliopsida</taxon>
        <taxon>Nymphaeales</taxon>
        <taxon>Nymphaeaceae</taxon>
        <taxon>Nymphaea</taxon>
    </lineage>
</organism>
<evidence type="ECO:0000259" key="2">
    <source>
        <dbReference type="Pfam" id="PF14244"/>
    </source>
</evidence>
<dbReference type="PANTHER" id="PTHR37610">
    <property type="entry name" value="CCHC-TYPE DOMAIN-CONTAINING PROTEIN"/>
    <property type="match status" value="1"/>
</dbReference>
<dbReference type="AlphaFoldDB" id="A0A5K0XYG3"/>
<proteinExistence type="predicted"/>
<dbReference type="Gramene" id="NC11G0302170.1">
    <property type="protein sequence ID" value="NC11G0302170.1:cds"/>
    <property type="gene ID" value="NC11G0302170"/>
</dbReference>
<feature type="domain" description="Retrotransposon Copia-like N-terminal" evidence="2">
    <location>
        <begin position="24"/>
        <end position="63"/>
    </location>
</feature>
<dbReference type="Pfam" id="PF14244">
    <property type="entry name" value="Retrotran_gag_3"/>
    <property type="match status" value="1"/>
</dbReference>